<proteinExistence type="predicted"/>
<reference evidence="2" key="1">
    <citation type="journal article" date="2020" name="Nature">
        <title>Giant virus diversity and host interactions through global metagenomics.</title>
        <authorList>
            <person name="Schulz F."/>
            <person name="Roux S."/>
            <person name="Paez-Espino D."/>
            <person name="Jungbluth S."/>
            <person name="Walsh D.A."/>
            <person name="Denef V.J."/>
            <person name="McMahon K.D."/>
            <person name="Konstantinidis K.T."/>
            <person name="Eloe-Fadrosh E.A."/>
            <person name="Kyrpides N.C."/>
            <person name="Woyke T."/>
        </authorList>
    </citation>
    <scope>NUCLEOTIDE SEQUENCE</scope>
    <source>
        <strain evidence="2">GVMAG-M-3300024261-37</strain>
    </source>
</reference>
<dbReference type="EMBL" id="MN740233">
    <property type="protein sequence ID" value="QHT94994.1"/>
    <property type="molecule type" value="Genomic_DNA"/>
</dbReference>
<accession>A0A6C0IP65</accession>
<feature type="region of interest" description="Disordered" evidence="1">
    <location>
        <begin position="305"/>
        <end position="339"/>
    </location>
</feature>
<evidence type="ECO:0000313" key="2">
    <source>
        <dbReference type="EMBL" id="QHT94994.1"/>
    </source>
</evidence>
<organism evidence="2">
    <name type="scientific">viral metagenome</name>
    <dbReference type="NCBI Taxonomy" id="1070528"/>
    <lineage>
        <taxon>unclassified sequences</taxon>
        <taxon>metagenomes</taxon>
        <taxon>organismal metagenomes</taxon>
    </lineage>
</organism>
<feature type="compositionally biased region" description="Basic and acidic residues" evidence="1">
    <location>
        <begin position="541"/>
        <end position="554"/>
    </location>
</feature>
<protein>
    <recommendedName>
        <fullName evidence="3">Cytidyltransferase-like domain-containing protein</fullName>
    </recommendedName>
</protein>
<feature type="compositionally biased region" description="Basic residues" evidence="1">
    <location>
        <begin position="439"/>
        <end position="474"/>
    </location>
</feature>
<dbReference type="Gene3D" id="3.40.50.620">
    <property type="entry name" value="HUPs"/>
    <property type="match status" value="1"/>
</dbReference>
<feature type="compositionally biased region" description="Basic residues" evidence="1">
    <location>
        <begin position="555"/>
        <end position="572"/>
    </location>
</feature>
<evidence type="ECO:0000256" key="1">
    <source>
        <dbReference type="SAM" id="MobiDB-lite"/>
    </source>
</evidence>
<dbReference type="AlphaFoldDB" id="A0A6C0IP65"/>
<dbReference type="SUPFAM" id="SSF52374">
    <property type="entry name" value="Nucleotidylyl transferase"/>
    <property type="match status" value="1"/>
</dbReference>
<name>A0A6C0IP65_9ZZZZ</name>
<sequence>MASIAAENKKYMADLTELFQQTRITGDEDYIYGERKRKVAVMNFGRLNPPTRGHYKLLEYIAEKAKLLGGKGFIFLSASQNYLPPHKGTKWRPVVNRVTKSTFRSNKSNENPLSVWDKMNILHKFPEIENLEYINPQGEKGRPYTMDRAADYLRNEGYTDIYLVVGTDRFEQLKDKGVESTWNLTLIEHPRSERLDDLTLYSIDKTIPKKSLAIKPEAISGTKSRAAAAEHAINGINGIDSMTLRQAEEAIMNRRNRMHQSHGFITFKEYMPNILTDSQLELIIYKIKKGMLLRPSQSYTNNHKRNRMVRRSSMTKTRKTGGKRRKKKTRKKKGKGAVQSYFSPAEPQRDYTWDIANFDNDGNAFEAAGNILNLFMRDDDFRGTQEEAHHRSVYQTSLIDDYHSREQTTNWEDALRWLNLENFRQAHQAYEQQRPQQPQHRRRRQQPFRRFSRSHMRRSVGGVKRHKKKTRKMRGGVHEFQPNQWIGRPSNFQMPDFQIITINRQGSNGQTAPDYMNIMLPNGGVVEGIDCDIMWNNGFRPIKDMNLRPGETRRKGAGHKRRKTRKKSKRRK</sequence>
<feature type="compositionally biased region" description="Basic residues" evidence="1">
    <location>
        <begin position="316"/>
        <end position="335"/>
    </location>
</feature>
<evidence type="ECO:0008006" key="3">
    <source>
        <dbReference type="Google" id="ProtNLM"/>
    </source>
</evidence>
<feature type="region of interest" description="Disordered" evidence="1">
    <location>
        <begin position="541"/>
        <end position="572"/>
    </location>
</feature>
<feature type="region of interest" description="Disordered" evidence="1">
    <location>
        <begin position="428"/>
        <end position="474"/>
    </location>
</feature>
<dbReference type="InterPro" id="IPR014729">
    <property type="entry name" value="Rossmann-like_a/b/a_fold"/>
</dbReference>